<comment type="similarity">
    <text evidence="3 7">Belongs to the glycosyltransferase 1 family. Bacterial/plant glycogen synthase subfamily.</text>
</comment>
<dbReference type="HAMAP" id="MF_00484">
    <property type="entry name" value="Glycogen_synth"/>
    <property type="match status" value="1"/>
</dbReference>
<evidence type="ECO:0000256" key="3">
    <source>
        <dbReference type="ARBA" id="ARBA00010281"/>
    </source>
</evidence>
<dbReference type="AlphaFoldDB" id="A0A9X4H6U9"/>
<evidence type="ECO:0000259" key="9">
    <source>
        <dbReference type="Pfam" id="PF08323"/>
    </source>
</evidence>
<comment type="catalytic activity">
    <reaction evidence="1 7">
        <text>[(1-&gt;4)-alpha-D-glucosyl](n) + ADP-alpha-D-glucose = [(1-&gt;4)-alpha-D-glucosyl](n+1) + ADP + H(+)</text>
        <dbReference type="Rhea" id="RHEA:18189"/>
        <dbReference type="Rhea" id="RHEA-COMP:9584"/>
        <dbReference type="Rhea" id="RHEA-COMP:9587"/>
        <dbReference type="ChEBI" id="CHEBI:15378"/>
        <dbReference type="ChEBI" id="CHEBI:15444"/>
        <dbReference type="ChEBI" id="CHEBI:57498"/>
        <dbReference type="ChEBI" id="CHEBI:456216"/>
        <dbReference type="EC" id="2.4.1.21"/>
    </reaction>
</comment>
<evidence type="ECO:0000256" key="4">
    <source>
        <dbReference type="ARBA" id="ARBA00022676"/>
    </source>
</evidence>
<proteinExistence type="inferred from homology"/>
<dbReference type="InterPro" id="IPR011835">
    <property type="entry name" value="GS/SS"/>
</dbReference>
<dbReference type="GO" id="GO:0009011">
    <property type="term" value="F:alpha-1,4-glucan glucosyltransferase (ADP-glucose donor) activity"/>
    <property type="evidence" value="ECO:0007669"/>
    <property type="project" value="UniProtKB-UniRule"/>
</dbReference>
<comment type="function">
    <text evidence="2 7">Synthesizes alpha-1,4-glucan chains using ADP-glucose.</text>
</comment>
<feature type="domain" description="Glycosyl transferase family 1" evidence="8">
    <location>
        <begin position="290"/>
        <end position="435"/>
    </location>
</feature>
<keyword evidence="11" id="KW-1185">Reference proteome</keyword>
<gene>
    <name evidence="7 10" type="primary">glgA</name>
    <name evidence="10" type="ORF">L7E55_10395</name>
</gene>
<sequence>MRILYVISEADPFIKTGGLGEVGGSFPLALNKSGIEVRVIIPKYSQITPELTEKAAFLTSFEVPLGWRRQYCGLQELVYQDVHYYLIDNEYYFKRSHVYGEYDDAERFSFFCRAVLESICRFSDYKPDIIHCNDWHTALIPVMLKEFYFSDPLFFNMRTLLTIHNLKYQGIYPWQVYFDVLGLPEGGMCYQRFSFKDVINFLKAGILYADRITTVSPTYAGEILYPYYGEQMESVLAGKKDLLTGILNGIDYGKYNPRKDSYIYAQYGSYAQKLNNKLGLQEDLGLPVRPEAPLFGVISRLVPQKGFDLLLHVMPQIMEMDVQLVILGDGEAQYENSFQYYTRLNPDKIAFMDYYDEVMAHKIYAAADMVLMPSRFEPCGLTQMIAMRYGAIPIARETGGLKDSVIPYNQFTGTGNGFSFANYNAHELLDTIQRAVGVFHEQNDRWETLVNNAMHSDFSWERSAKQYTALYATLLEQLS</sequence>
<keyword evidence="4 7" id="KW-0328">Glycosyltransferase</keyword>
<dbReference type="PANTHER" id="PTHR45825">
    <property type="entry name" value="GRANULE-BOUND STARCH SYNTHASE 1, CHLOROPLASTIC/AMYLOPLASTIC"/>
    <property type="match status" value="1"/>
</dbReference>
<reference evidence="10" key="1">
    <citation type="submission" date="2022-02" db="EMBL/GenBank/DDBJ databases">
        <authorList>
            <person name="Leng L."/>
        </authorList>
    </citation>
    <scope>NUCLEOTIDE SEQUENCE</scope>
    <source>
        <strain evidence="10">JI</strain>
    </source>
</reference>
<organism evidence="10 11">
    <name type="scientific">Pelotomaculum isophthalicicum JI</name>
    <dbReference type="NCBI Taxonomy" id="947010"/>
    <lineage>
        <taxon>Bacteria</taxon>
        <taxon>Bacillati</taxon>
        <taxon>Bacillota</taxon>
        <taxon>Clostridia</taxon>
        <taxon>Eubacteriales</taxon>
        <taxon>Desulfotomaculaceae</taxon>
        <taxon>Pelotomaculum</taxon>
    </lineage>
</organism>
<comment type="pathway">
    <text evidence="7">Glycan biosynthesis; glycogen biosynthesis.</text>
</comment>
<dbReference type="CDD" id="cd03791">
    <property type="entry name" value="GT5_Glycogen_synthase_DULL1-like"/>
    <property type="match status" value="1"/>
</dbReference>
<feature type="domain" description="Starch synthase catalytic" evidence="9">
    <location>
        <begin position="2"/>
        <end position="237"/>
    </location>
</feature>
<dbReference type="SUPFAM" id="SSF53756">
    <property type="entry name" value="UDP-Glycosyltransferase/glycogen phosphorylase"/>
    <property type="match status" value="1"/>
</dbReference>
<evidence type="ECO:0000256" key="6">
    <source>
        <dbReference type="ARBA" id="ARBA00023056"/>
    </source>
</evidence>
<evidence type="ECO:0000256" key="2">
    <source>
        <dbReference type="ARBA" id="ARBA00002764"/>
    </source>
</evidence>
<dbReference type="Proteomes" id="UP001154312">
    <property type="component" value="Unassembled WGS sequence"/>
</dbReference>
<dbReference type="NCBIfam" id="TIGR02095">
    <property type="entry name" value="glgA"/>
    <property type="match status" value="1"/>
</dbReference>
<evidence type="ECO:0000313" key="10">
    <source>
        <dbReference type="EMBL" id="MDF9408759.1"/>
    </source>
</evidence>
<dbReference type="RefSeq" id="WP_277444135.1">
    <property type="nucleotide sequence ID" value="NZ_JAKOAV010000018.1"/>
</dbReference>
<dbReference type="PANTHER" id="PTHR45825:SF11">
    <property type="entry name" value="ALPHA AMYLASE DOMAIN-CONTAINING PROTEIN"/>
    <property type="match status" value="1"/>
</dbReference>
<feature type="binding site" evidence="7">
    <location>
        <position position="15"/>
    </location>
    <ligand>
        <name>ADP-alpha-D-glucose</name>
        <dbReference type="ChEBI" id="CHEBI:57498"/>
    </ligand>
</feature>
<dbReference type="Pfam" id="PF00534">
    <property type="entry name" value="Glycos_transf_1"/>
    <property type="match status" value="1"/>
</dbReference>
<dbReference type="NCBIfam" id="NF001898">
    <property type="entry name" value="PRK00654.1-1"/>
    <property type="match status" value="1"/>
</dbReference>
<evidence type="ECO:0000256" key="5">
    <source>
        <dbReference type="ARBA" id="ARBA00022679"/>
    </source>
</evidence>
<accession>A0A9X4H6U9</accession>
<dbReference type="Pfam" id="PF08323">
    <property type="entry name" value="Glyco_transf_5"/>
    <property type="match status" value="1"/>
</dbReference>
<keyword evidence="6 7" id="KW-0320">Glycogen biosynthesis</keyword>
<comment type="caution">
    <text evidence="10">The sequence shown here is derived from an EMBL/GenBank/DDBJ whole genome shotgun (WGS) entry which is preliminary data.</text>
</comment>
<evidence type="ECO:0000259" key="8">
    <source>
        <dbReference type="Pfam" id="PF00534"/>
    </source>
</evidence>
<dbReference type="InterPro" id="IPR013534">
    <property type="entry name" value="Starch_synth_cat_dom"/>
</dbReference>
<dbReference type="GO" id="GO:0005978">
    <property type="term" value="P:glycogen biosynthetic process"/>
    <property type="evidence" value="ECO:0007669"/>
    <property type="project" value="UniProtKB-UniRule"/>
</dbReference>
<evidence type="ECO:0000256" key="7">
    <source>
        <dbReference type="HAMAP-Rule" id="MF_00484"/>
    </source>
</evidence>
<dbReference type="EMBL" id="JAKOAV010000018">
    <property type="protein sequence ID" value="MDF9408759.1"/>
    <property type="molecule type" value="Genomic_DNA"/>
</dbReference>
<name>A0A9X4H6U9_9FIRM</name>
<evidence type="ECO:0000313" key="11">
    <source>
        <dbReference type="Proteomes" id="UP001154312"/>
    </source>
</evidence>
<keyword evidence="5 7" id="KW-0808">Transferase</keyword>
<protein>
    <recommendedName>
        <fullName evidence="7">Glycogen synthase</fullName>
        <ecNumber evidence="7">2.4.1.21</ecNumber>
    </recommendedName>
    <alternativeName>
        <fullName evidence="7">Starch [bacterial glycogen] synthase</fullName>
    </alternativeName>
</protein>
<dbReference type="EC" id="2.4.1.21" evidence="7"/>
<dbReference type="InterPro" id="IPR001296">
    <property type="entry name" value="Glyco_trans_1"/>
</dbReference>
<dbReference type="GO" id="GO:0004373">
    <property type="term" value="F:alpha-1,4-glucan glucosyltransferase (UDP-glucose donor) activity"/>
    <property type="evidence" value="ECO:0007669"/>
    <property type="project" value="InterPro"/>
</dbReference>
<evidence type="ECO:0000256" key="1">
    <source>
        <dbReference type="ARBA" id="ARBA00001478"/>
    </source>
</evidence>
<dbReference type="Gene3D" id="3.40.50.2000">
    <property type="entry name" value="Glycogen Phosphorylase B"/>
    <property type="match status" value="2"/>
</dbReference>